<dbReference type="GO" id="GO:0005737">
    <property type="term" value="C:cytoplasm"/>
    <property type="evidence" value="ECO:0007669"/>
    <property type="project" value="UniProtKB-SubCell"/>
</dbReference>
<dbReference type="GO" id="GO:0051015">
    <property type="term" value="F:actin filament binding"/>
    <property type="evidence" value="ECO:0007669"/>
    <property type="project" value="InterPro"/>
</dbReference>
<evidence type="ECO:0000256" key="3">
    <source>
        <dbReference type="ARBA" id="ARBA00023203"/>
    </source>
</evidence>
<dbReference type="GO" id="GO:0030674">
    <property type="term" value="F:protein-macromolecule adaptor activity"/>
    <property type="evidence" value="ECO:0007669"/>
    <property type="project" value="InterPro"/>
</dbReference>
<accession>A0A6U9KVF4</accession>
<comment type="caution">
    <text evidence="6">Lacks conserved residue(s) required for the propagation of feature annotation.</text>
</comment>
<dbReference type="PANTHER" id="PTHR33351:SF1">
    <property type="entry name" value="IG-LIKE DOMAIN-CONTAINING PROTEIN-RELATED"/>
    <property type="match status" value="1"/>
</dbReference>
<feature type="chain" id="PRO_5030160623" description="subtilisin" evidence="8">
    <location>
        <begin position="24"/>
        <end position="899"/>
    </location>
</feature>
<keyword evidence="8" id="KW-0732">Signal</keyword>
<gene>
    <name evidence="11" type="ORF">BRAN1462_LOCUS65466</name>
</gene>
<evidence type="ECO:0000256" key="1">
    <source>
        <dbReference type="ARBA" id="ARBA00004496"/>
    </source>
</evidence>
<dbReference type="AlphaFoldDB" id="A0A6U9KVF4"/>
<dbReference type="CDD" id="cd00257">
    <property type="entry name" value="beta-trefoil_FSCN-like"/>
    <property type="match status" value="1"/>
</dbReference>
<keyword evidence="2" id="KW-0963">Cytoplasm</keyword>
<dbReference type="PANTHER" id="PTHR33351">
    <property type="entry name" value="HISACTOPHILIN-1-RELATED"/>
    <property type="match status" value="1"/>
</dbReference>
<feature type="transmembrane region" description="Helical" evidence="7">
    <location>
        <begin position="852"/>
        <end position="873"/>
    </location>
</feature>
<evidence type="ECO:0000313" key="11">
    <source>
        <dbReference type="EMBL" id="CAD9647644.1"/>
    </source>
</evidence>
<dbReference type="SUPFAM" id="SSF50405">
    <property type="entry name" value="Actin-crosslinking proteins"/>
    <property type="match status" value="1"/>
</dbReference>
<evidence type="ECO:0000259" key="10">
    <source>
        <dbReference type="Pfam" id="PF06268"/>
    </source>
</evidence>
<dbReference type="Pfam" id="PF00082">
    <property type="entry name" value="Peptidase_S8"/>
    <property type="match status" value="1"/>
</dbReference>
<evidence type="ECO:0000259" key="9">
    <source>
        <dbReference type="Pfam" id="PF00082"/>
    </source>
</evidence>
<dbReference type="EC" id="3.4.21.62" evidence="5"/>
<dbReference type="Gene3D" id="2.80.10.50">
    <property type="match status" value="1"/>
</dbReference>
<dbReference type="InterPro" id="IPR008999">
    <property type="entry name" value="Actin-crosslinking"/>
</dbReference>
<keyword evidence="7" id="KW-0812">Transmembrane</keyword>
<keyword evidence="7" id="KW-1133">Transmembrane helix</keyword>
<feature type="signal peptide" evidence="8">
    <location>
        <begin position="1"/>
        <end position="23"/>
    </location>
</feature>
<evidence type="ECO:0000256" key="5">
    <source>
        <dbReference type="ARBA" id="ARBA00023619"/>
    </source>
</evidence>
<dbReference type="InterPro" id="IPR036852">
    <property type="entry name" value="Peptidase_S8/S53_dom_sf"/>
</dbReference>
<evidence type="ECO:0000256" key="8">
    <source>
        <dbReference type="SAM" id="SignalP"/>
    </source>
</evidence>
<keyword evidence="3" id="KW-0009">Actin-binding</keyword>
<dbReference type="PROSITE" id="PS51892">
    <property type="entry name" value="SUBTILASE"/>
    <property type="match status" value="1"/>
</dbReference>
<comment type="similarity">
    <text evidence="6">Belongs to the peptidase S8 family.</text>
</comment>
<evidence type="ECO:0000256" key="6">
    <source>
        <dbReference type="PROSITE-ProRule" id="PRU01240"/>
    </source>
</evidence>
<dbReference type="InterPro" id="IPR000209">
    <property type="entry name" value="Peptidase_S8/S53_dom"/>
</dbReference>
<dbReference type="GO" id="GO:0004252">
    <property type="term" value="F:serine-type endopeptidase activity"/>
    <property type="evidence" value="ECO:0007669"/>
    <property type="project" value="UniProtKB-EC"/>
</dbReference>
<evidence type="ECO:0000256" key="7">
    <source>
        <dbReference type="SAM" id="Phobius"/>
    </source>
</evidence>
<feature type="domain" description="Fascin-like" evidence="10">
    <location>
        <begin position="708"/>
        <end position="815"/>
    </location>
</feature>
<dbReference type="Gene3D" id="3.40.50.200">
    <property type="entry name" value="Peptidase S8/S53 domain"/>
    <property type="match status" value="1"/>
</dbReference>
<evidence type="ECO:0000256" key="4">
    <source>
        <dbReference type="ARBA" id="ARBA00023529"/>
    </source>
</evidence>
<dbReference type="GO" id="GO:0015629">
    <property type="term" value="C:actin cytoskeleton"/>
    <property type="evidence" value="ECO:0007669"/>
    <property type="project" value="TreeGrafter"/>
</dbReference>
<keyword evidence="7" id="KW-0472">Membrane</keyword>
<protein>
    <recommendedName>
        <fullName evidence="5">subtilisin</fullName>
        <ecNumber evidence="5">3.4.21.62</ecNumber>
    </recommendedName>
</protein>
<sequence>MLMWRVYPLSAVVAWCLLRCCAGDGLAPRRLAAESKLHSVKYYEDAAASLRAVIKHAKRAASERFPGIEDIPPFENGTGTRDVSRASHVSSAEAEEEVRFVLLVKFLDEAKVRAHGTEVDAVGECKGMIDQVLRKFADKHVELHSVFEGVGSELDELLARAEGAVGQHEPDLRGITRIDVPGGDVNIVHAVGQALEESACVEYTSVEFSAPPAPCYYARCTADRKVQCAGDTPNFRHLQTYRGLDPGIEADWALSQGADGEGVRYADVEYGLNFQHEDLPHVAAPSGNADPRSLATHGTDHGTATVSIAVGQDNSYGVLGLAPKAEAAFFPEWVEGGVWNRVKAMGDAAAHSRPGDVILMEMQVWANHEPSMPAQYQWLFAPAEFDRAMWDVVKVAVDAGIVVVAGAGNGYPDTGYTESYSLDGEKYGLPTWRARGDSGAIIVGAGSDNRDHEKLGYSGYGSRVDVQAWGRHVAAAGAYNTCGYIGSENREYCTGYSGTSSASAIVGAAAAQLQSLAKKEGKMLTSRGMRELLTATGTPQGGGNVDQQIGPQINLRAAIERLRAGTATTTAAPAETTTGECSEVAQDCQDTKCCATDGYHCYEKNEYWAGCKVSCFPGIDDKDPEEHRTPWTCRVLGNCADTGEDCSETQCCSDMSHTCFRKNDHWAGCKATCVPGIDPHDHPDHSTPWSCDILGTSAPQHVLGWDKRYLTAEASGTVAGDRDAADTWEQWEIVQNEDGTVSLRSFWDLWLAAEPNGEIKADRGKLDDWEKFTMTHHDDGRVSFRSFHGGYLCMEPHGRVKADRDAPDDWEKFSLTPATGAAATKAIDRLDAALPRTAHLFLDRRPLPESSALVPVALAAFGASLVGVAALAARWSLRTGAAADLVEDGVRLLREEQQL</sequence>
<organism evidence="11">
    <name type="scientific">Zooxanthella nutricula</name>
    <dbReference type="NCBI Taxonomy" id="1333877"/>
    <lineage>
        <taxon>Eukaryota</taxon>
        <taxon>Sar</taxon>
        <taxon>Alveolata</taxon>
        <taxon>Dinophyceae</taxon>
        <taxon>Peridiniales</taxon>
        <taxon>Peridiniales incertae sedis</taxon>
        <taxon>Zooxanthella</taxon>
    </lineage>
</organism>
<evidence type="ECO:0000256" key="2">
    <source>
        <dbReference type="ARBA" id="ARBA00022490"/>
    </source>
</evidence>
<dbReference type="Pfam" id="PF06268">
    <property type="entry name" value="Fascin"/>
    <property type="match status" value="1"/>
</dbReference>
<dbReference type="SUPFAM" id="SSF52743">
    <property type="entry name" value="Subtilisin-like"/>
    <property type="match status" value="1"/>
</dbReference>
<dbReference type="GO" id="GO:0030041">
    <property type="term" value="P:actin filament polymerization"/>
    <property type="evidence" value="ECO:0007669"/>
    <property type="project" value="TreeGrafter"/>
</dbReference>
<feature type="domain" description="Peptidase S8/S53" evidence="9">
    <location>
        <begin position="283"/>
        <end position="550"/>
    </location>
</feature>
<comment type="subcellular location">
    <subcellularLocation>
        <location evidence="1">Cytoplasm</location>
    </subcellularLocation>
</comment>
<name>A0A6U9KVF4_9DINO</name>
<dbReference type="EMBL" id="HBGW01103508">
    <property type="protein sequence ID" value="CAD9647644.1"/>
    <property type="molecule type" value="Transcribed_RNA"/>
</dbReference>
<proteinExistence type="inferred from homology"/>
<dbReference type="InterPro" id="IPR052883">
    <property type="entry name" value="Hisactophilin"/>
</dbReference>
<reference evidence="11" key="1">
    <citation type="submission" date="2021-01" db="EMBL/GenBank/DDBJ databases">
        <authorList>
            <person name="Corre E."/>
            <person name="Pelletier E."/>
            <person name="Niang G."/>
            <person name="Scheremetjew M."/>
            <person name="Finn R."/>
            <person name="Kale V."/>
            <person name="Holt S."/>
            <person name="Cochrane G."/>
            <person name="Meng A."/>
            <person name="Brown T."/>
            <person name="Cohen L."/>
        </authorList>
    </citation>
    <scope>NUCLEOTIDE SEQUENCE</scope>
    <source>
        <strain evidence="11">RCC3387</strain>
    </source>
</reference>
<comment type="catalytic activity">
    <reaction evidence="4">
        <text>Hydrolysis of proteins with broad specificity for peptide bonds, and a preference for a large uncharged residue in P1. Hydrolyzes peptide amides.</text>
        <dbReference type="EC" id="3.4.21.62"/>
    </reaction>
</comment>
<dbReference type="InterPro" id="IPR022768">
    <property type="entry name" value="Fascin-like_dom"/>
</dbReference>
<dbReference type="GO" id="GO:0006508">
    <property type="term" value="P:proteolysis"/>
    <property type="evidence" value="ECO:0007669"/>
    <property type="project" value="InterPro"/>
</dbReference>